<dbReference type="InterPro" id="IPR058240">
    <property type="entry name" value="rSAM_sf"/>
</dbReference>
<feature type="domain" description="Radical SAM core" evidence="6">
    <location>
        <begin position="165"/>
        <end position="391"/>
    </location>
</feature>
<dbReference type="InterPro" id="IPR007197">
    <property type="entry name" value="rSAM"/>
</dbReference>
<keyword evidence="4" id="KW-0408">Iron</keyword>
<dbReference type="EMBL" id="CAADFE010000066">
    <property type="protein sequence ID" value="VFJ74810.1"/>
    <property type="molecule type" value="Genomic_DNA"/>
</dbReference>
<evidence type="ECO:0000256" key="3">
    <source>
        <dbReference type="ARBA" id="ARBA00022723"/>
    </source>
</evidence>
<dbReference type="InterPro" id="IPR025274">
    <property type="entry name" value="DUF4070"/>
</dbReference>
<dbReference type="GO" id="GO:0046872">
    <property type="term" value="F:metal ion binding"/>
    <property type="evidence" value="ECO:0007669"/>
    <property type="project" value="UniProtKB-KW"/>
</dbReference>
<gene>
    <name evidence="7" type="ORF">BECKFW1821C_GA0114237_106612</name>
</gene>
<comment type="cofactor">
    <cofactor evidence="1">
        <name>[4Fe-4S] cluster</name>
        <dbReference type="ChEBI" id="CHEBI:49883"/>
    </cofactor>
</comment>
<evidence type="ECO:0000256" key="2">
    <source>
        <dbReference type="ARBA" id="ARBA00022691"/>
    </source>
</evidence>
<dbReference type="GO" id="GO:0003824">
    <property type="term" value="F:catalytic activity"/>
    <property type="evidence" value="ECO:0007669"/>
    <property type="project" value="InterPro"/>
</dbReference>
<name>A0A450TYP5_9GAMM</name>
<dbReference type="PANTHER" id="PTHR43409:SF3">
    <property type="entry name" value="HYPOTHETICAL METHYLTRANSFERASE"/>
    <property type="match status" value="1"/>
</dbReference>
<dbReference type="CDD" id="cd01335">
    <property type="entry name" value="Radical_SAM"/>
    <property type="match status" value="1"/>
</dbReference>
<dbReference type="SFLD" id="SFLDG01082">
    <property type="entry name" value="B12-binding_domain_containing"/>
    <property type="match status" value="1"/>
</dbReference>
<proteinExistence type="predicted"/>
<sequence length="521" mass="59123">MNTHKPKKIYLINPKTPCPGYFGAEVFGHFNFPPAIVIGDLTSVTVAALMSPYFDVTICDEHLTPVDFETDADFVALTGKITQWQRTKELAEAFRQRGKVVIIGGAYASLSHERVRPYCDILIRGEIDEVADGIFSEIAQGNWKDEYIGTVPDLANSPLPRWDLYPYHRIVAGAIQTSKGCPFLCEFCDVIQFLGRKQRHKPVARIIEELDRLYALGLRHTFIVDDNFTAHRRKAKEILAALKEWNEAREGHWMTFGTQLSLDAAKDDELLRMLAQAGLAIVYVGVETPNMESLKGAGKLQNVGFDLVERIQRFVENGMAVNAGMVIGFDNDTKEIFQAQYDFAMRIPVPIFTFGFLNAPDKTPLHDRMRKENRLIEDSSMASSGNPLGTNIIMKNMSQDEAHAGMKWLINNLYSPGAFGRRLINLLEHLGPIRYPFSLRDVKARKIYAEQFFMAHSVMKQMREQSNEDRAVWVDIHKILRQHPELSTIALNVLLIYSQSCYAYRHNGLWDQTLVGQPLVL</sequence>
<dbReference type="SUPFAM" id="SSF102114">
    <property type="entry name" value="Radical SAM enzymes"/>
    <property type="match status" value="1"/>
</dbReference>
<dbReference type="InterPro" id="IPR006638">
    <property type="entry name" value="Elp3/MiaA/NifB-like_rSAM"/>
</dbReference>
<dbReference type="InterPro" id="IPR034466">
    <property type="entry name" value="Methyltransferase_Class_B"/>
</dbReference>
<organism evidence="7">
    <name type="scientific">Candidatus Kentrum sp. FW</name>
    <dbReference type="NCBI Taxonomy" id="2126338"/>
    <lineage>
        <taxon>Bacteria</taxon>
        <taxon>Pseudomonadati</taxon>
        <taxon>Pseudomonadota</taxon>
        <taxon>Gammaproteobacteria</taxon>
        <taxon>Candidatus Kentrum</taxon>
    </lineage>
</organism>
<keyword evidence="2" id="KW-0949">S-adenosyl-L-methionine</keyword>
<dbReference type="Gene3D" id="3.40.50.280">
    <property type="entry name" value="Cobalamin-binding domain"/>
    <property type="match status" value="1"/>
</dbReference>
<dbReference type="Pfam" id="PF13282">
    <property type="entry name" value="DUF4070"/>
    <property type="match status" value="1"/>
</dbReference>
<dbReference type="InterPro" id="IPR023404">
    <property type="entry name" value="rSAM_horseshoe"/>
</dbReference>
<keyword evidence="5" id="KW-0411">Iron-sulfur</keyword>
<dbReference type="SFLD" id="SFLDG01123">
    <property type="entry name" value="methyltransferase_(Class_B)"/>
    <property type="match status" value="1"/>
</dbReference>
<evidence type="ECO:0000256" key="1">
    <source>
        <dbReference type="ARBA" id="ARBA00001966"/>
    </source>
</evidence>
<evidence type="ECO:0000256" key="4">
    <source>
        <dbReference type="ARBA" id="ARBA00023004"/>
    </source>
</evidence>
<dbReference type="AlphaFoldDB" id="A0A450TYP5"/>
<dbReference type="GO" id="GO:0051539">
    <property type="term" value="F:4 iron, 4 sulfur cluster binding"/>
    <property type="evidence" value="ECO:0007669"/>
    <property type="project" value="UniProtKB-KW"/>
</dbReference>
<dbReference type="Pfam" id="PF04055">
    <property type="entry name" value="Radical_SAM"/>
    <property type="match status" value="1"/>
</dbReference>
<dbReference type="PROSITE" id="PS51918">
    <property type="entry name" value="RADICAL_SAM"/>
    <property type="match status" value="1"/>
</dbReference>
<keyword evidence="3" id="KW-0479">Metal-binding</keyword>
<evidence type="ECO:0000313" key="7">
    <source>
        <dbReference type="EMBL" id="VFJ74810.1"/>
    </source>
</evidence>
<dbReference type="SMART" id="SM00729">
    <property type="entry name" value="Elp3"/>
    <property type="match status" value="1"/>
</dbReference>
<dbReference type="PANTHER" id="PTHR43409">
    <property type="entry name" value="ANAEROBIC MAGNESIUM-PROTOPORPHYRIN IX MONOMETHYL ESTER CYCLASE-RELATED"/>
    <property type="match status" value="1"/>
</dbReference>
<evidence type="ECO:0000256" key="5">
    <source>
        <dbReference type="ARBA" id="ARBA00023014"/>
    </source>
</evidence>
<protein>
    <submittedName>
        <fullName evidence="7">Radical SAM superfamily enzyme YgiQ, UPF0313 family</fullName>
    </submittedName>
</protein>
<dbReference type="GO" id="GO:0005829">
    <property type="term" value="C:cytosol"/>
    <property type="evidence" value="ECO:0007669"/>
    <property type="project" value="TreeGrafter"/>
</dbReference>
<accession>A0A450TYP5</accession>
<dbReference type="SFLD" id="SFLDS00029">
    <property type="entry name" value="Radical_SAM"/>
    <property type="match status" value="1"/>
</dbReference>
<evidence type="ECO:0000259" key="6">
    <source>
        <dbReference type="PROSITE" id="PS51918"/>
    </source>
</evidence>
<dbReference type="InterPro" id="IPR051198">
    <property type="entry name" value="BchE-like"/>
</dbReference>
<reference evidence="7" key="1">
    <citation type="submission" date="2019-02" db="EMBL/GenBank/DDBJ databases">
        <authorList>
            <person name="Gruber-Vodicka R. H."/>
            <person name="Seah K. B. B."/>
        </authorList>
    </citation>
    <scope>NUCLEOTIDE SEQUENCE</scope>
    <source>
        <strain evidence="7">BECK_BZ131</strain>
    </source>
</reference>
<dbReference type="Gene3D" id="3.80.30.20">
    <property type="entry name" value="tm_1862 like domain"/>
    <property type="match status" value="1"/>
</dbReference>